<dbReference type="PANTHER" id="PTHR37299:SF1">
    <property type="entry name" value="STAGE 0 SPORULATION PROTEIN A HOMOLOG"/>
    <property type="match status" value="1"/>
</dbReference>
<dbReference type="SMART" id="SM00850">
    <property type="entry name" value="LytTR"/>
    <property type="match status" value="1"/>
</dbReference>
<gene>
    <name evidence="4" type="ORF">GCM10023149_28910</name>
</gene>
<dbReference type="InterPro" id="IPR011006">
    <property type="entry name" value="CheY-like_superfamily"/>
</dbReference>
<dbReference type="Pfam" id="PF00072">
    <property type="entry name" value="Response_reg"/>
    <property type="match status" value="1"/>
</dbReference>
<dbReference type="InterPro" id="IPR007492">
    <property type="entry name" value="LytTR_DNA-bd_dom"/>
</dbReference>
<evidence type="ECO:0000313" key="4">
    <source>
        <dbReference type="EMBL" id="GAA4326235.1"/>
    </source>
</evidence>
<dbReference type="GO" id="GO:0003677">
    <property type="term" value="F:DNA binding"/>
    <property type="evidence" value="ECO:0007669"/>
    <property type="project" value="UniProtKB-KW"/>
</dbReference>
<feature type="domain" description="HTH LytTR-type" evidence="3">
    <location>
        <begin position="138"/>
        <end position="233"/>
    </location>
</feature>
<name>A0ABP8GLR2_9SPHI</name>
<organism evidence="4 5">
    <name type="scientific">Mucilaginibacter gynuensis</name>
    <dbReference type="NCBI Taxonomy" id="1302236"/>
    <lineage>
        <taxon>Bacteria</taxon>
        <taxon>Pseudomonadati</taxon>
        <taxon>Bacteroidota</taxon>
        <taxon>Sphingobacteriia</taxon>
        <taxon>Sphingobacteriales</taxon>
        <taxon>Sphingobacteriaceae</taxon>
        <taxon>Mucilaginibacter</taxon>
    </lineage>
</organism>
<evidence type="ECO:0000313" key="5">
    <source>
        <dbReference type="Proteomes" id="UP001500582"/>
    </source>
</evidence>
<keyword evidence="4" id="KW-0238">DNA-binding</keyword>
<dbReference type="Proteomes" id="UP001500582">
    <property type="component" value="Unassembled WGS sequence"/>
</dbReference>
<dbReference type="Pfam" id="PF04397">
    <property type="entry name" value="LytTR"/>
    <property type="match status" value="1"/>
</dbReference>
<dbReference type="SUPFAM" id="SSF52172">
    <property type="entry name" value="CheY-like"/>
    <property type="match status" value="1"/>
</dbReference>
<evidence type="ECO:0000259" key="3">
    <source>
        <dbReference type="PROSITE" id="PS50930"/>
    </source>
</evidence>
<sequence length="240" mass="27332">MSLSCYVIDDEHHAINVLSDYILNTPGLKLAGSSTNPVFALEEISTISPTDILFLDVDMPQMSGLTLAGMIPQRIEIVITTAFREYALEAFEKRAADYLLKPIRYDRFLACVQNIRMRKNAPEVQNTSPEYLFVKSGIKGKLVRINIPEILYIQAASNYIEIFTTGQKLITYLSMAEVLERLPGAEFSRIHHSYIVHHRSIRVIEPGQVWIDDKVRIPVGRAYRQHFKDKMAGHILPESK</sequence>
<protein>
    <submittedName>
        <fullName evidence="4">LytTR family DNA-binding domain-containing protein</fullName>
    </submittedName>
</protein>
<dbReference type="InterPro" id="IPR046947">
    <property type="entry name" value="LytR-like"/>
</dbReference>
<proteinExistence type="predicted"/>
<dbReference type="EMBL" id="BAABFT010000007">
    <property type="protein sequence ID" value="GAA4326235.1"/>
    <property type="molecule type" value="Genomic_DNA"/>
</dbReference>
<evidence type="ECO:0000256" key="1">
    <source>
        <dbReference type="PROSITE-ProRule" id="PRU00169"/>
    </source>
</evidence>
<feature type="modified residue" description="4-aspartylphosphate" evidence="1">
    <location>
        <position position="56"/>
    </location>
</feature>
<comment type="caution">
    <text evidence="4">The sequence shown here is derived from an EMBL/GenBank/DDBJ whole genome shotgun (WGS) entry which is preliminary data.</text>
</comment>
<dbReference type="Gene3D" id="3.40.50.2300">
    <property type="match status" value="1"/>
</dbReference>
<dbReference type="InterPro" id="IPR001789">
    <property type="entry name" value="Sig_transdc_resp-reg_receiver"/>
</dbReference>
<dbReference type="SMART" id="SM00448">
    <property type="entry name" value="REC"/>
    <property type="match status" value="1"/>
</dbReference>
<evidence type="ECO:0000259" key="2">
    <source>
        <dbReference type="PROSITE" id="PS50110"/>
    </source>
</evidence>
<dbReference type="PROSITE" id="PS50930">
    <property type="entry name" value="HTH_LYTTR"/>
    <property type="match status" value="1"/>
</dbReference>
<dbReference type="PANTHER" id="PTHR37299">
    <property type="entry name" value="TRANSCRIPTIONAL REGULATOR-RELATED"/>
    <property type="match status" value="1"/>
</dbReference>
<keyword evidence="1" id="KW-0597">Phosphoprotein</keyword>
<feature type="domain" description="Response regulatory" evidence="2">
    <location>
        <begin position="4"/>
        <end position="116"/>
    </location>
</feature>
<keyword evidence="5" id="KW-1185">Reference proteome</keyword>
<reference evidence="5" key="1">
    <citation type="journal article" date="2019" name="Int. J. Syst. Evol. Microbiol.">
        <title>The Global Catalogue of Microorganisms (GCM) 10K type strain sequencing project: providing services to taxonomists for standard genome sequencing and annotation.</title>
        <authorList>
            <consortium name="The Broad Institute Genomics Platform"/>
            <consortium name="The Broad Institute Genome Sequencing Center for Infectious Disease"/>
            <person name="Wu L."/>
            <person name="Ma J."/>
        </authorList>
    </citation>
    <scope>NUCLEOTIDE SEQUENCE [LARGE SCALE GENOMIC DNA]</scope>
    <source>
        <strain evidence="5">JCM 17705</strain>
    </source>
</reference>
<dbReference type="Gene3D" id="2.40.50.1020">
    <property type="entry name" value="LytTr DNA-binding domain"/>
    <property type="match status" value="1"/>
</dbReference>
<accession>A0ABP8GLR2</accession>
<dbReference type="RefSeq" id="WP_345211813.1">
    <property type="nucleotide sequence ID" value="NZ_BAABFT010000007.1"/>
</dbReference>
<dbReference type="PROSITE" id="PS50110">
    <property type="entry name" value="RESPONSE_REGULATORY"/>
    <property type="match status" value="1"/>
</dbReference>